<dbReference type="InterPro" id="IPR047365">
    <property type="entry name" value="Tudor_AtPTM-like"/>
</dbReference>
<dbReference type="GO" id="GO:0005886">
    <property type="term" value="C:plasma membrane"/>
    <property type="evidence" value="ECO:0007669"/>
    <property type="project" value="TreeGrafter"/>
</dbReference>
<evidence type="ECO:0000256" key="3">
    <source>
        <dbReference type="PROSITE-ProRule" id="PRU00023"/>
    </source>
</evidence>
<accession>A0A485KH38</accession>
<reference evidence="6" key="2">
    <citation type="submission" date="2019-06" db="EMBL/GenBank/DDBJ databases">
        <title>Genomics analysis of Aphanomyces spp. identifies a new class of oomycete effector associated with host adaptation.</title>
        <authorList>
            <person name="Gaulin E."/>
        </authorList>
    </citation>
    <scope>NUCLEOTIDE SEQUENCE</scope>
    <source>
        <strain evidence="6">CBS 578.67</strain>
    </source>
</reference>
<dbReference type="SUPFAM" id="SSF56112">
    <property type="entry name" value="Protein kinase-like (PK-like)"/>
    <property type="match status" value="1"/>
</dbReference>
<dbReference type="InterPro" id="IPR000719">
    <property type="entry name" value="Prot_kinase_dom"/>
</dbReference>
<feature type="compositionally biased region" description="Basic and acidic residues" evidence="4">
    <location>
        <begin position="1081"/>
        <end position="1093"/>
    </location>
</feature>
<name>A0A485KH38_9STRA</name>
<dbReference type="Pfam" id="PF00023">
    <property type="entry name" value="Ank"/>
    <property type="match status" value="2"/>
</dbReference>
<dbReference type="GO" id="GO:0005524">
    <property type="term" value="F:ATP binding"/>
    <property type="evidence" value="ECO:0007669"/>
    <property type="project" value="InterPro"/>
</dbReference>
<dbReference type="PANTHER" id="PTHR24186:SF50">
    <property type="entry name" value="ANKYRIN REPEAT-CONTAINING PROTEIN ITN1-LIKE ISOFORM X1"/>
    <property type="match status" value="1"/>
</dbReference>
<dbReference type="SMART" id="SM00248">
    <property type="entry name" value="ANK"/>
    <property type="match status" value="5"/>
</dbReference>
<dbReference type="PROSITE" id="PS50297">
    <property type="entry name" value="ANK_REP_REGION"/>
    <property type="match status" value="2"/>
</dbReference>
<dbReference type="AlphaFoldDB" id="A0A485KH38"/>
<protein>
    <submittedName>
        <fullName evidence="7">Aste57867_5615 protein</fullName>
    </submittedName>
</protein>
<dbReference type="EMBL" id="VJMH01002082">
    <property type="protein sequence ID" value="KAF0710164.1"/>
    <property type="molecule type" value="Genomic_DNA"/>
</dbReference>
<dbReference type="InterPro" id="IPR011009">
    <property type="entry name" value="Kinase-like_dom_sf"/>
</dbReference>
<evidence type="ECO:0000256" key="2">
    <source>
        <dbReference type="ARBA" id="ARBA00023043"/>
    </source>
</evidence>
<organism evidence="7 8">
    <name type="scientific">Aphanomyces stellatus</name>
    <dbReference type="NCBI Taxonomy" id="120398"/>
    <lineage>
        <taxon>Eukaryota</taxon>
        <taxon>Sar</taxon>
        <taxon>Stramenopiles</taxon>
        <taxon>Oomycota</taxon>
        <taxon>Saprolegniomycetes</taxon>
        <taxon>Saprolegniales</taxon>
        <taxon>Verrucalvaceae</taxon>
        <taxon>Aphanomyces</taxon>
    </lineage>
</organism>
<gene>
    <name evidence="7" type="primary">Aste57867_5615</name>
    <name evidence="6" type="ORF">As57867_005602</name>
    <name evidence="7" type="ORF">ASTE57867_5615</name>
</gene>
<evidence type="ECO:0000256" key="4">
    <source>
        <dbReference type="SAM" id="MobiDB-lite"/>
    </source>
</evidence>
<dbReference type="CDD" id="cd20401">
    <property type="entry name" value="Tudor_AtPTM-like"/>
    <property type="match status" value="1"/>
</dbReference>
<dbReference type="Gene3D" id="1.10.510.10">
    <property type="entry name" value="Transferase(Phosphotransferase) domain 1"/>
    <property type="match status" value="1"/>
</dbReference>
<dbReference type="PANTHER" id="PTHR24186">
    <property type="entry name" value="PROTEIN PHOSPHATASE 1 REGULATORY SUBUNIT"/>
    <property type="match status" value="1"/>
</dbReference>
<feature type="repeat" description="ANK" evidence="3">
    <location>
        <begin position="159"/>
        <end position="185"/>
    </location>
</feature>
<proteinExistence type="predicted"/>
<evidence type="ECO:0000259" key="5">
    <source>
        <dbReference type="SMART" id="SM00220"/>
    </source>
</evidence>
<dbReference type="GO" id="GO:0004672">
    <property type="term" value="F:protein kinase activity"/>
    <property type="evidence" value="ECO:0007669"/>
    <property type="project" value="InterPro"/>
</dbReference>
<feature type="domain" description="Protein kinase" evidence="5">
    <location>
        <begin position="706"/>
        <end position="977"/>
    </location>
</feature>
<dbReference type="OrthoDB" id="78453at2759"/>
<dbReference type="EMBL" id="CAADRA010002084">
    <property type="protein sequence ID" value="VFT82661.1"/>
    <property type="molecule type" value="Genomic_DNA"/>
</dbReference>
<dbReference type="Pfam" id="PF21743">
    <property type="entry name" value="PTM_DIR17_Tudor"/>
    <property type="match status" value="1"/>
</dbReference>
<dbReference type="SUPFAM" id="SSF48403">
    <property type="entry name" value="Ankyrin repeat"/>
    <property type="match status" value="2"/>
</dbReference>
<evidence type="ECO:0000313" key="7">
    <source>
        <dbReference type="EMBL" id="VFT82661.1"/>
    </source>
</evidence>
<sequence length="1269" mass="136764">MFPFLAYLNAHPTAIRERSISGALPVQVAADCNRWDMVLALVRADPSHIQVLATEANVSLLALALAARVPEAIVVQLITATPDAIAQPTHSSTDAPQYPIHAVLAHGYTDAALALLTHLPLGIIDDDRNSLAHFACMHPSLRPDVVLALPTLASAVNAFGQTPLHLALEHGNVRAVHALLASSSSNLAMMADTMGSLPLHVAINERLWSTVVPLAQWNPTAASVPDPAGDLPIHVAAAYREWPVVASLAKLCPAAALQPDRLGRSLVSVALSGQAWSVAKHLIGLAGNASLPSDVDLSLVLQAQQWDVAAMLLYAWDIHTTTSINMASILRVACAAGAPSYILAAIHDCHKLVRGDGSSDKTFWTHALDTALQHGHWDTAAAVLALHPATARWKNTRRLFPIQVAVARGAPAWLLHRVATAYPSVALVQDRAGTPLVHVMCRREAWPCVLALLQAAAPAVATTRDMAGLSPLQMAIQRCAPTSVVLDMAVAAPFVCAMDGPGRSPRKKHLATGTWSLSALLTKYKLAFRGDDVARLAAAVATNASFRDPATGDSAFHVGLHAHDVLFCTALLRHMTNVFTENDAGVSVLAMARVSPVPELCRLFNSLDGCGASQPPPHGWLQTVDSDGKTPLVHAVQAGLLPVAKWMIAHGADARVLTRLLGHERLPWPLHVDVAERCEAHVVLKDRYVLAKEPLTSTLPPSGRDDVIGSPLVGLAVDLDSGHYVHVRAFPTPAACKTACTAINHVQRQSKWITGVLDAFTDGGVAFAVVETSLERLQPLAVQSSGNCCDDVARMLCRALYDLHVNAQCVHCTLSNKSFLRVEATTYKLGDHDFCCPGLAVTVAASEVLSTNHWLAYASPSVATQLLPHPTTLDRLDEIAADKLTDDAVDMLSIAQSDNVWSLGVLLFELWASETWLSSPTYPQTLGEIASLDQSAVVNRILGLGLAMPITQLLQGLLTIDSSQRIDMVAVVTSEFFARSQSQSGPRQSVADVGTTPTKPKFLPPTTTPATSLVPWTSSELVALALEKHKKQLLELVQVQSTQRDALAASEQRWKALEDHVTTSVQAHIEALQRTAMQHQQEPRTSPKEDRIVEASQPSPQDTPLQAMPPTPTKYIGRIVRKLFPDNQVYRGEVVAVRDVDGVRYWAVEYEDGDSEDVGLDELKTMLKKKVKGHLATANMTLGQAVWLVHEHKLAAEGTVCAPPPSMPPPPDDETTVVCLHIKKRFRGTPPAVTKLCTVIEHKTFVWWPRRRCFILAQKSSNGDNDTIP</sequence>
<evidence type="ECO:0000313" key="6">
    <source>
        <dbReference type="EMBL" id="KAF0710164.1"/>
    </source>
</evidence>
<evidence type="ECO:0000256" key="1">
    <source>
        <dbReference type="ARBA" id="ARBA00022737"/>
    </source>
</evidence>
<feature type="region of interest" description="Disordered" evidence="4">
    <location>
        <begin position="983"/>
        <end position="1009"/>
    </location>
</feature>
<keyword evidence="1" id="KW-0677">Repeat</keyword>
<keyword evidence="8" id="KW-1185">Reference proteome</keyword>
<dbReference type="Proteomes" id="UP000332933">
    <property type="component" value="Unassembled WGS sequence"/>
</dbReference>
<evidence type="ECO:0000313" key="8">
    <source>
        <dbReference type="Proteomes" id="UP000332933"/>
    </source>
</evidence>
<dbReference type="SMART" id="SM00220">
    <property type="entry name" value="S_TKc"/>
    <property type="match status" value="1"/>
</dbReference>
<dbReference type="InterPro" id="IPR036770">
    <property type="entry name" value="Ankyrin_rpt-contain_sf"/>
</dbReference>
<reference evidence="7 8" key="1">
    <citation type="submission" date="2019-03" db="EMBL/GenBank/DDBJ databases">
        <authorList>
            <person name="Gaulin E."/>
            <person name="Dumas B."/>
        </authorList>
    </citation>
    <scope>NUCLEOTIDE SEQUENCE [LARGE SCALE GENOMIC DNA]</scope>
    <source>
        <strain evidence="7">CBS 568.67</strain>
    </source>
</reference>
<feature type="region of interest" description="Disordered" evidence="4">
    <location>
        <begin position="1075"/>
        <end position="1109"/>
    </location>
</feature>
<feature type="repeat" description="ANK" evidence="3">
    <location>
        <begin position="627"/>
        <end position="659"/>
    </location>
</feature>
<dbReference type="PROSITE" id="PS50088">
    <property type="entry name" value="ANK_REPEAT"/>
    <property type="match status" value="2"/>
</dbReference>
<dbReference type="InterPro" id="IPR002110">
    <property type="entry name" value="Ankyrin_rpt"/>
</dbReference>
<keyword evidence="2 3" id="KW-0040">ANK repeat</keyword>
<dbReference type="Gene3D" id="1.25.40.20">
    <property type="entry name" value="Ankyrin repeat-containing domain"/>
    <property type="match status" value="3"/>
</dbReference>